<proteinExistence type="predicted"/>
<evidence type="ECO:0000313" key="1">
    <source>
        <dbReference type="EMBL" id="RDX55456.1"/>
    </source>
</evidence>
<dbReference type="AlphaFoldDB" id="A0A371DSE0"/>
<keyword evidence="2" id="KW-1185">Reference proteome</keyword>
<dbReference type="EMBL" id="KZ857382">
    <property type="protein sequence ID" value="RDX55456.1"/>
    <property type="molecule type" value="Genomic_DNA"/>
</dbReference>
<sequence length="191" mass="20987">MACCFGSPCSLSRGACRGVPPRPGCPSHGERAEESFRRMDIAPTQPPAPHIHRSRVSSTVERVRVSVRIGYNFIVILTCTFRPRATRSLTPPFLSSSILELPCSLCYGTQPTASQSIVICGYVVPVPRPAPTFPSHTTITYRPSLPFPSLPCPPFLSPDLTLSLSIGLVQARRQMLSWLLRTQHACHSLYV</sequence>
<protein>
    <submittedName>
        <fullName evidence="1">Uncharacterized protein</fullName>
    </submittedName>
</protein>
<accession>A0A371DSE0</accession>
<reference evidence="1 2" key="1">
    <citation type="journal article" date="2018" name="Biotechnol. Biofuels">
        <title>Integrative visual omics of the white-rot fungus Polyporus brumalis exposes the biotechnological potential of its oxidative enzymes for delignifying raw plant biomass.</title>
        <authorList>
            <person name="Miyauchi S."/>
            <person name="Rancon A."/>
            <person name="Drula E."/>
            <person name="Hage H."/>
            <person name="Chaduli D."/>
            <person name="Favel A."/>
            <person name="Grisel S."/>
            <person name="Henrissat B."/>
            <person name="Herpoel-Gimbert I."/>
            <person name="Ruiz-Duenas F.J."/>
            <person name="Chevret D."/>
            <person name="Hainaut M."/>
            <person name="Lin J."/>
            <person name="Wang M."/>
            <person name="Pangilinan J."/>
            <person name="Lipzen A."/>
            <person name="Lesage-Meessen L."/>
            <person name="Navarro D."/>
            <person name="Riley R."/>
            <person name="Grigoriev I.V."/>
            <person name="Zhou S."/>
            <person name="Raouche S."/>
            <person name="Rosso M.N."/>
        </authorList>
    </citation>
    <scope>NUCLEOTIDE SEQUENCE [LARGE SCALE GENOMIC DNA]</scope>
    <source>
        <strain evidence="1 2">BRFM 1820</strain>
    </source>
</reference>
<organism evidence="1 2">
    <name type="scientific">Lentinus brumalis</name>
    <dbReference type="NCBI Taxonomy" id="2498619"/>
    <lineage>
        <taxon>Eukaryota</taxon>
        <taxon>Fungi</taxon>
        <taxon>Dikarya</taxon>
        <taxon>Basidiomycota</taxon>
        <taxon>Agaricomycotina</taxon>
        <taxon>Agaricomycetes</taxon>
        <taxon>Polyporales</taxon>
        <taxon>Polyporaceae</taxon>
        <taxon>Lentinus</taxon>
    </lineage>
</organism>
<dbReference type="Proteomes" id="UP000256964">
    <property type="component" value="Unassembled WGS sequence"/>
</dbReference>
<gene>
    <name evidence="1" type="ORF">OH76DRAFT_742550</name>
</gene>
<evidence type="ECO:0000313" key="2">
    <source>
        <dbReference type="Proteomes" id="UP000256964"/>
    </source>
</evidence>
<name>A0A371DSE0_9APHY</name>